<dbReference type="Gene3D" id="3.40.630.30">
    <property type="match status" value="1"/>
</dbReference>
<protein>
    <submittedName>
        <fullName evidence="2">GNAT family N-acetyltransferase</fullName>
    </submittedName>
</protein>
<evidence type="ECO:0000259" key="1">
    <source>
        <dbReference type="Pfam" id="PF00583"/>
    </source>
</evidence>
<gene>
    <name evidence="2" type="ORF">FYJ75_13770</name>
</gene>
<evidence type="ECO:0000313" key="2">
    <source>
        <dbReference type="EMBL" id="MST76037.1"/>
    </source>
</evidence>
<reference evidence="2 3" key="1">
    <citation type="submission" date="2019-08" db="EMBL/GenBank/DDBJ databases">
        <title>In-depth cultivation of the pig gut microbiome towards novel bacterial diversity and tailored functional studies.</title>
        <authorList>
            <person name="Wylensek D."/>
            <person name="Hitch T.C.A."/>
            <person name="Clavel T."/>
        </authorList>
    </citation>
    <scope>NUCLEOTIDE SEQUENCE [LARGE SCALE GENOMIC DNA]</scope>
    <source>
        <strain evidence="2 3">MUC/MUC-530-WT-4D</strain>
    </source>
</reference>
<feature type="domain" description="N-acetyltransferase" evidence="1">
    <location>
        <begin position="12"/>
        <end position="62"/>
    </location>
</feature>
<dbReference type="CDD" id="cd04301">
    <property type="entry name" value="NAT_SF"/>
    <property type="match status" value="1"/>
</dbReference>
<dbReference type="AlphaFoldDB" id="A0A6L5YV33"/>
<organism evidence="2 3">
    <name type="scientific">Roseburia porci</name>
    <dbReference type="NCBI Taxonomy" id="2605790"/>
    <lineage>
        <taxon>Bacteria</taxon>
        <taxon>Bacillati</taxon>
        <taxon>Bacillota</taxon>
        <taxon>Clostridia</taxon>
        <taxon>Lachnospirales</taxon>
        <taxon>Lachnospiraceae</taxon>
        <taxon>Roseburia</taxon>
    </lineage>
</organism>
<dbReference type="Pfam" id="PF00583">
    <property type="entry name" value="Acetyltransf_1"/>
    <property type="match status" value="1"/>
</dbReference>
<dbReference type="EMBL" id="VUNI01000037">
    <property type="protein sequence ID" value="MST76037.1"/>
    <property type="molecule type" value="Genomic_DNA"/>
</dbReference>
<dbReference type="SUPFAM" id="SSF55729">
    <property type="entry name" value="Acyl-CoA N-acyltransferases (Nat)"/>
    <property type="match status" value="1"/>
</dbReference>
<comment type="caution">
    <text evidence="2">The sequence shown here is derived from an EMBL/GenBank/DDBJ whole genome shotgun (WGS) entry which is preliminary data.</text>
</comment>
<dbReference type="GO" id="GO:0016747">
    <property type="term" value="F:acyltransferase activity, transferring groups other than amino-acyl groups"/>
    <property type="evidence" value="ECO:0007669"/>
    <property type="project" value="InterPro"/>
</dbReference>
<sequence>MPFWIDKFEFAEFSIHEIFVLKSFRGKGVAFSAVSKIMEMYKGKYRVEQLKENTSAIKFWKRFYHS</sequence>
<evidence type="ECO:0000313" key="3">
    <source>
        <dbReference type="Proteomes" id="UP000474024"/>
    </source>
</evidence>
<accession>A0A6L5YV33</accession>
<dbReference type="InterPro" id="IPR016181">
    <property type="entry name" value="Acyl_CoA_acyltransferase"/>
</dbReference>
<proteinExistence type="predicted"/>
<dbReference type="InterPro" id="IPR000182">
    <property type="entry name" value="GNAT_dom"/>
</dbReference>
<dbReference type="Proteomes" id="UP000474024">
    <property type="component" value="Unassembled WGS sequence"/>
</dbReference>
<keyword evidence="3" id="KW-1185">Reference proteome</keyword>
<keyword evidence="2" id="KW-0808">Transferase</keyword>
<name>A0A6L5YV33_9FIRM</name>